<organism evidence="13 14">
    <name type="scientific">Acetatifactor muris</name>
    <dbReference type="NCBI Taxonomy" id="879566"/>
    <lineage>
        <taxon>Bacteria</taxon>
        <taxon>Bacillati</taxon>
        <taxon>Bacillota</taxon>
        <taxon>Clostridia</taxon>
        <taxon>Lachnospirales</taxon>
        <taxon>Lachnospiraceae</taxon>
        <taxon>Acetatifactor</taxon>
    </lineage>
</organism>
<feature type="domain" description="Glutamine amidotransferase type-2" evidence="12">
    <location>
        <begin position="2"/>
        <end position="208"/>
    </location>
</feature>
<sequence length="572" mass="66824">MCGILGGNNEKWDYQSAIKKLFHRGPDAVSIHKARHFTFAFTRLSVIDLNNNAMQPMVSKDKRYTIVFNGEIYDYGKVRDRLIQSGYVFKTKSDTEVLLYAFSNWREKLVEYIDGIFAFAIYDELERKLYLFRDRCGVKPLYYYENGRDFAFASELKAFEQLGTDIQLTLDNTALYDYHTYLYIPEPKSMYREVKKLPAASMLVYDIEARRILSIKKYWKVCLNSKAGNPLSEKEMDDKASELKFHLCNAVKRQVVADVPVGTFLSGGVDSSIITAETKNNVNRQIAAFSIGFSDRRYDESKYAREAAKLLGVQLHLKTFESSDFSRLYFKLKEMFDEPFADTSAYPTYFVSTYAKEQVTVVLTGDGGDELFGGYARCAYCRDTLQKRKYTNKIISDLYIKYARELDLFGGCFDQILEEDLAMLAPWYAKIDFSERKRLRKKFGIPREYDDFWYYRKYYHKDLPPYTRMRYLDFMTYLNGDILTKVDRTSMAASLEARVPFLDREVVDFAFSLTEQECNPNGELKGLLKHAYRNEIQKEFFDRKKQGFSIPVSYISKKAGPQEKLIYDLWKL</sequence>
<dbReference type="InterPro" id="IPR029055">
    <property type="entry name" value="Ntn_hydrolases_N"/>
</dbReference>
<dbReference type="SUPFAM" id="SSF56235">
    <property type="entry name" value="N-terminal nucleophile aminohydrolases (Ntn hydrolases)"/>
    <property type="match status" value="1"/>
</dbReference>
<name>A0A2K4ZG66_9FIRM</name>
<dbReference type="Pfam" id="PF00733">
    <property type="entry name" value="Asn_synthase"/>
    <property type="match status" value="1"/>
</dbReference>
<evidence type="ECO:0000313" key="14">
    <source>
        <dbReference type="Proteomes" id="UP000236311"/>
    </source>
</evidence>
<dbReference type="GO" id="GO:0006529">
    <property type="term" value="P:asparagine biosynthetic process"/>
    <property type="evidence" value="ECO:0007669"/>
    <property type="project" value="UniProtKB-KW"/>
</dbReference>
<evidence type="ECO:0000259" key="12">
    <source>
        <dbReference type="PROSITE" id="PS51278"/>
    </source>
</evidence>
<dbReference type="GO" id="GO:0004066">
    <property type="term" value="F:asparagine synthase (glutamine-hydrolyzing) activity"/>
    <property type="evidence" value="ECO:0007669"/>
    <property type="project" value="UniProtKB-EC"/>
</dbReference>
<dbReference type="Proteomes" id="UP000236311">
    <property type="component" value="Unassembled WGS sequence"/>
</dbReference>
<evidence type="ECO:0000256" key="3">
    <source>
        <dbReference type="ARBA" id="ARBA00012737"/>
    </source>
</evidence>
<dbReference type="Gene3D" id="3.40.50.620">
    <property type="entry name" value="HUPs"/>
    <property type="match status" value="2"/>
</dbReference>
<evidence type="ECO:0000256" key="10">
    <source>
        <dbReference type="PIRSR" id="PIRSR001589-2"/>
    </source>
</evidence>
<gene>
    <name evidence="13" type="primary">asnB_2</name>
    <name evidence="13" type="ORF">AMURIS_02179</name>
</gene>
<dbReference type="NCBIfam" id="TIGR01536">
    <property type="entry name" value="asn_synth_AEB"/>
    <property type="match status" value="1"/>
</dbReference>
<dbReference type="InterPro" id="IPR006426">
    <property type="entry name" value="Asn_synth_AEB"/>
</dbReference>
<reference evidence="13 14" key="1">
    <citation type="submission" date="2018-01" db="EMBL/GenBank/DDBJ databases">
        <authorList>
            <person name="Gaut B.S."/>
            <person name="Morton B.R."/>
            <person name="Clegg M.T."/>
            <person name="Duvall M.R."/>
        </authorList>
    </citation>
    <scope>NUCLEOTIDE SEQUENCE [LARGE SCALE GENOMIC DNA]</scope>
    <source>
        <strain evidence="13">GP69</strain>
    </source>
</reference>
<dbReference type="EMBL" id="OFSM01000010">
    <property type="protein sequence ID" value="SOY29458.1"/>
    <property type="molecule type" value="Genomic_DNA"/>
</dbReference>
<dbReference type="AlphaFoldDB" id="A0A2K4ZG66"/>
<feature type="binding site" evidence="10">
    <location>
        <position position="94"/>
    </location>
    <ligand>
        <name>L-glutamine</name>
        <dbReference type="ChEBI" id="CHEBI:58359"/>
    </ligand>
</feature>
<dbReference type="OrthoDB" id="9763290at2"/>
<feature type="active site" description="For GATase activity" evidence="9">
    <location>
        <position position="2"/>
    </location>
</feature>
<dbReference type="CDD" id="cd01991">
    <property type="entry name" value="Asn_synthase_B_C"/>
    <property type="match status" value="1"/>
</dbReference>
<proteinExistence type="inferred from homology"/>
<dbReference type="Gene3D" id="3.60.20.10">
    <property type="entry name" value="Glutamine Phosphoribosylpyrophosphate, subunit 1, domain 1"/>
    <property type="match status" value="1"/>
</dbReference>
<dbReference type="PANTHER" id="PTHR43284:SF1">
    <property type="entry name" value="ASPARAGINE SYNTHETASE"/>
    <property type="match status" value="1"/>
</dbReference>
<evidence type="ECO:0000256" key="6">
    <source>
        <dbReference type="ARBA" id="ARBA00022888"/>
    </source>
</evidence>
<dbReference type="InterPro" id="IPR014729">
    <property type="entry name" value="Rossmann-like_a/b/a_fold"/>
</dbReference>
<keyword evidence="5 10" id="KW-0067">ATP-binding</keyword>
<keyword evidence="13" id="KW-0436">Ligase</keyword>
<dbReference type="PROSITE" id="PS51278">
    <property type="entry name" value="GATASE_TYPE_2"/>
    <property type="match status" value="1"/>
</dbReference>
<dbReference type="InterPro" id="IPR033738">
    <property type="entry name" value="AsnB_N"/>
</dbReference>
<dbReference type="InterPro" id="IPR001962">
    <property type="entry name" value="Asn_synthase"/>
</dbReference>
<dbReference type="Pfam" id="PF13537">
    <property type="entry name" value="GATase_7"/>
    <property type="match status" value="1"/>
</dbReference>
<comment type="similarity">
    <text evidence="2">Belongs to the asparagine synthetase family.</text>
</comment>
<evidence type="ECO:0000256" key="11">
    <source>
        <dbReference type="PIRSR" id="PIRSR001589-3"/>
    </source>
</evidence>
<evidence type="ECO:0000256" key="8">
    <source>
        <dbReference type="ARBA" id="ARBA00048741"/>
    </source>
</evidence>
<dbReference type="InterPro" id="IPR051786">
    <property type="entry name" value="ASN_synthetase/amidase"/>
</dbReference>
<protein>
    <recommendedName>
        <fullName evidence="3">asparagine synthase (glutamine-hydrolyzing)</fullName>
        <ecNumber evidence="3">6.3.5.4</ecNumber>
    </recommendedName>
</protein>
<evidence type="ECO:0000256" key="9">
    <source>
        <dbReference type="PIRSR" id="PIRSR001589-1"/>
    </source>
</evidence>
<accession>A0A2K4ZG66</accession>
<feature type="binding site" evidence="10">
    <location>
        <position position="291"/>
    </location>
    <ligand>
        <name>ATP</name>
        <dbReference type="ChEBI" id="CHEBI:30616"/>
    </ligand>
</feature>
<dbReference type="InterPro" id="IPR017932">
    <property type="entry name" value="GATase_2_dom"/>
</dbReference>
<evidence type="ECO:0000256" key="2">
    <source>
        <dbReference type="ARBA" id="ARBA00005752"/>
    </source>
</evidence>
<evidence type="ECO:0000256" key="4">
    <source>
        <dbReference type="ARBA" id="ARBA00022741"/>
    </source>
</evidence>
<dbReference type="GO" id="GO:0005524">
    <property type="term" value="F:ATP binding"/>
    <property type="evidence" value="ECO:0007669"/>
    <property type="project" value="UniProtKB-KW"/>
</dbReference>
<dbReference type="CDD" id="cd00712">
    <property type="entry name" value="AsnB"/>
    <property type="match status" value="1"/>
</dbReference>
<evidence type="ECO:0000256" key="7">
    <source>
        <dbReference type="ARBA" id="ARBA00022962"/>
    </source>
</evidence>
<comment type="catalytic activity">
    <reaction evidence="8">
        <text>L-aspartate + L-glutamine + ATP + H2O = L-asparagine + L-glutamate + AMP + diphosphate + H(+)</text>
        <dbReference type="Rhea" id="RHEA:12228"/>
        <dbReference type="ChEBI" id="CHEBI:15377"/>
        <dbReference type="ChEBI" id="CHEBI:15378"/>
        <dbReference type="ChEBI" id="CHEBI:29985"/>
        <dbReference type="ChEBI" id="CHEBI:29991"/>
        <dbReference type="ChEBI" id="CHEBI:30616"/>
        <dbReference type="ChEBI" id="CHEBI:33019"/>
        <dbReference type="ChEBI" id="CHEBI:58048"/>
        <dbReference type="ChEBI" id="CHEBI:58359"/>
        <dbReference type="ChEBI" id="CHEBI:456215"/>
        <dbReference type="EC" id="6.3.5.4"/>
    </reaction>
</comment>
<dbReference type="EC" id="6.3.5.4" evidence="3"/>
<keyword evidence="14" id="KW-1185">Reference proteome</keyword>
<dbReference type="RefSeq" id="WP_103239564.1">
    <property type="nucleotide sequence ID" value="NZ_JANJZD010000001.1"/>
</dbReference>
<dbReference type="GO" id="GO:0005829">
    <property type="term" value="C:cytosol"/>
    <property type="evidence" value="ECO:0007669"/>
    <property type="project" value="TreeGrafter"/>
</dbReference>
<evidence type="ECO:0000256" key="5">
    <source>
        <dbReference type="ARBA" id="ARBA00022840"/>
    </source>
</evidence>
<keyword evidence="7 9" id="KW-0315">Glutamine amidotransferase</keyword>
<keyword evidence="6 9" id="KW-0061">Asparagine biosynthesis</keyword>
<feature type="site" description="Important for beta-aspartyl-AMP intermediate formation" evidence="11">
    <location>
        <position position="366"/>
    </location>
</feature>
<dbReference type="PIRSF" id="PIRSF001589">
    <property type="entry name" value="Asn_synthetase_glu-h"/>
    <property type="match status" value="1"/>
</dbReference>
<evidence type="ECO:0000313" key="13">
    <source>
        <dbReference type="EMBL" id="SOY29458.1"/>
    </source>
</evidence>
<keyword evidence="4 10" id="KW-0547">Nucleotide-binding</keyword>
<comment type="pathway">
    <text evidence="1">Amino-acid biosynthesis; L-asparagine biosynthesis; L-asparagine from L-aspartate (L-Gln route): step 1/1.</text>
</comment>
<evidence type="ECO:0000256" key="1">
    <source>
        <dbReference type="ARBA" id="ARBA00005187"/>
    </source>
</evidence>
<keyword evidence="9" id="KW-0028">Amino-acid biosynthesis</keyword>
<dbReference type="SUPFAM" id="SSF52402">
    <property type="entry name" value="Adenine nucleotide alpha hydrolases-like"/>
    <property type="match status" value="1"/>
</dbReference>
<dbReference type="PANTHER" id="PTHR43284">
    <property type="entry name" value="ASPARAGINE SYNTHETASE (GLUTAMINE-HYDROLYZING)"/>
    <property type="match status" value="1"/>
</dbReference>